<organism evidence="1 2">
    <name type="scientific">Zarea fungicola</name>
    <dbReference type="NCBI Taxonomy" id="93591"/>
    <lineage>
        <taxon>Eukaryota</taxon>
        <taxon>Fungi</taxon>
        <taxon>Dikarya</taxon>
        <taxon>Ascomycota</taxon>
        <taxon>Pezizomycotina</taxon>
        <taxon>Sordariomycetes</taxon>
        <taxon>Hypocreomycetidae</taxon>
        <taxon>Hypocreales</taxon>
        <taxon>Cordycipitaceae</taxon>
        <taxon>Zarea</taxon>
    </lineage>
</organism>
<comment type="caution">
    <text evidence="1">The sequence shown here is derived from an EMBL/GenBank/DDBJ whole genome shotgun (WGS) entry which is preliminary data.</text>
</comment>
<sequence>MHMSQPDGRPSGPVAEARVPPQTQKSDDYSPCARELATFGGVDLHAANILGTELERWMITGPMINELGNIDIAALTRSLQCGMHSEVRLALDTLATLSNSPNQHHFLQLRYCDDLLDALIDCAEEQLDILVEHTVEVADEIQLTPYEDVVRACRVDRLAVRDCPAYGTVEYNLDRAVDKLICVTTILRNVSFPGEQNENHLLLADELVIKFICSVIRYLGTRTMLLRSPTNTLDFMKDIVVLLSNIAGAIELPGREQALCLLNFLLAFAPSPSPFVVSGSLFFATYEPSVHSYLPHAVDSLAKLLARDEPNRGFYKAIFGLDSGSSSSHETLTKTFALAISPLPDKTTENARLPNYPSLVEVRKPFLMQGLLAAEILASMAPGFESGVAKSWLSSGEGLAHNLTKLVRELSHQYEHTQLYLRGQPSRGAMRKDPELVYIVVVAVTLLRRLTEKARDPNHPSASLPKTELPTTQVLMEALSLHSPEWTKEGMLQQLSSVIHMAR</sequence>
<reference evidence="1" key="1">
    <citation type="submission" date="2022-08" db="EMBL/GenBank/DDBJ databases">
        <title>Genome Sequence of Lecanicillium fungicola.</title>
        <authorList>
            <person name="Buettner E."/>
        </authorList>
    </citation>
    <scope>NUCLEOTIDE SEQUENCE</scope>
    <source>
        <strain evidence="1">Babe33</strain>
    </source>
</reference>
<accession>A0ACC1MH17</accession>
<dbReference type="EMBL" id="JANJQO010002801">
    <property type="protein sequence ID" value="KAJ2965929.1"/>
    <property type="molecule type" value="Genomic_DNA"/>
</dbReference>
<name>A0ACC1MH17_9HYPO</name>
<protein>
    <submittedName>
        <fullName evidence="1">Uncharacterized protein</fullName>
    </submittedName>
</protein>
<dbReference type="Proteomes" id="UP001143910">
    <property type="component" value="Unassembled WGS sequence"/>
</dbReference>
<evidence type="ECO:0000313" key="1">
    <source>
        <dbReference type="EMBL" id="KAJ2965929.1"/>
    </source>
</evidence>
<proteinExistence type="predicted"/>
<evidence type="ECO:0000313" key="2">
    <source>
        <dbReference type="Proteomes" id="UP001143910"/>
    </source>
</evidence>
<gene>
    <name evidence="1" type="ORF">NQ176_g10386</name>
</gene>
<keyword evidence="2" id="KW-1185">Reference proteome</keyword>